<organism evidence="4 5">
    <name type="scientific">Paenibacillus alvei</name>
    <name type="common">Bacillus alvei</name>
    <dbReference type="NCBI Taxonomy" id="44250"/>
    <lineage>
        <taxon>Bacteria</taxon>
        <taxon>Bacillati</taxon>
        <taxon>Bacillota</taxon>
        <taxon>Bacilli</taxon>
        <taxon>Bacillales</taxon>
        <taxon>Paenibacillaceae</taxon>
        <taxon>Paenibacillus</taxon>
    </lineage>
</organism>
<dbReference type="GO" id="GO:0016020">
    <property type="term" value="C:membrane"/>
    <property type="evidence" value="ECO:0007669"/>
    <property type="project" value="InterPro"/>
</dbReference>
<dbReference type="PANTHER" id="PTHR22550">
    <property type="entry name" value="SPORE GERMINATION PROTEIN"/>
    <property type="match status" value="1"/>
</dbReference>
<dbReference type="Proteomes" id="UP000304148">
    <property type="component" value="Chromosome"/>
</dbReference>
<comment type="similarity">
    <text evidence="1">Belongs to the GerABKA family.</text>
</comment>
<keyword evidence="3" id="KW-0812">Transmembrane</keyword>
<dbReference type="AlphaFoldDB" id="A0A383RHT2"/>
<feature type="transmembrane region" description="Helical" evidence="3">
    <location>
        <begin position="277"/>
        <end position="297"/>
    </location>
</feature>
<gene>
    <name evidence="4" type="primary">gerQA</name>
    <name evidence="4" type="ORF">PBLR_14574</name>
</gene>
<dbReference type="InterPro" id="IPR004995">
    <property type="entry name" value="Spore_Ger"/>
</dbReference>
<dbReference type="RefSeq" id="WP_138188188.1">
    <property type="nucleotide sequence ID" value="NZ_LS992241.1"/>
</dbReference>
<name>A0A383RHT2_PAEAL</name>
<feature type="transmembrane region" description="Helical" evidence="3">
    <location>
        <begin position="400"/>
        <end position="424"/>
    </location>
</feature>
<keyword evidence="3" id="KW-1133">Transmembrane helix</keyword>
<dbReference type="PANTHER" id="PTHR22550:SF5">
    <property type="entry name" value="LEUCINE ZIPPER PROTEIN 4"/>
    <property type="match status" value="1"/>
</dbReference>
<dbReference type="Pfam" id="PF03323">
    <property type="entry name" value="GerA"/>
    <property type="match status" value="1"/>
</dbReference>
<evidence type="ECO:0000256" key="2">
    <source>
        <dbReference type="ARBA" id="ARBA00023136"/>
    </source>
</evidence>
<dbReference type="PIRSF" id="PIRSF005690">
    <property type="entry name" value="GerBA"/>
    <property type="match status" value="1"/>
</dbReference>
<evidence type="ECO:0000256" key="1">
    <source>
        <dbReference type="ARBA" id="ARBA00005278"/>
    </source>
</evidence>
<accession>A0A383RHT2</accession>
<evidence type="ECO:0000313" key="4">
    <source>
        <dbReference type="EMBL" id="SYX86152.1"/>
    </source>
</evidence>
<dbReference type="EMBL" id="LS992241">
    <property type="protein sequence ID" value="SYX86152.1"/>
    <property type="molecule type" value="Genomic_DNA"/>
</dbReference>
<reference evidence="5" key="1">
    <citation type="submission" date="2018-08" db="EMBL/GenBank/DDBJ databases">
        <authorList>
            <person name="Chevrot R."/>
        </authorList>
    </citation>
    <scope>NUCLEOTIDE SEQUENCE [LARGE SCALE GENOMIC DNA]</scope>
</reference>
<protein>
    <submittedName>
        <fullName evidence="4">Spore germination protein GerQA</fullName>
    </submittedName>
</protein>
<sequence length="484" mass="53355">MADFDFAASLQEQISALFHHRVHLVVRSISPSVAICYMPQHVDTKELHTSILSPLQQLGQTPTVEDLRSSLPIGEIIDIAAIPECAPLIVKGWVYIATPQAGIAANVADLPKRPLTSPENETTILGPMVAFTESIGMNTTLLRTSIPDTELCSEEYKIGNKRNTTIHLMFMADRANPDRIELVRQRIKQLRLNDVTGSSELMHMIQDNDLSVFPQLMLTERIDLASHSLIEGKIIILLDGSPLVIVGPSEFIDFFLSMEDRYLGWGIGTFIRALRMVALILSVFLTPAYVAALTFHYEIIPSSLLVSLIESRSKVPFPPLFETLILEVTMELLREAGARLPTKVGQTMGIVGGIVIGQAAVQAGFTSNILIMLVALAALGSFATPDYLMSSSLRLVRYPMVIFAGIWGSIGIVFVTSLVTMHLIRQTSLGRPYFSPVHPIKESDLAYDEVLLPEPKGLTATGHKVRKYVRSISLRSLWTGKIDD</sequence>
<feature type="transmembrane region" description="Helical" evidence="3">
    <location>
        <begin position="354"/>
        <end position="380"/>
    </location>
</feature>
<evidence type="ECO:0000256" key="3">
    <source>
        <dbReference type="SAM" id="Phobius"/>
    </source>
</evidence>
<proteinExistence type="inferred from homology"/>
<dbReference type="InterPro" id="IPR050768">
    <property type="entry name" value="UPF0353/GerABKA_families"/>
</dbReference>
<evidence type="ECO:0000313" key="5">
    <source>
        <dbReference type="Proteomes" id="UP000304148"/>
    </source>
</evidence>
<dbReference type="GO" id="GO:0009847">
    <property type="term" value="P:spore germination"/>
    <property type="evidence" value="ECO:0007669"/>
    <property type="project" value="InterPro"/>
</dbReference>
<keyword evidence="2 3" id="KW-0472">Membrane</keyword>